<reference evidence="2 3" key="1">
    <citation type="submission" date="2020-10" db="EMBL/GenBank/DDBJ databases">
        <title>Identification of Nocardia species via Next-generation sequencing and recognition of intraspecies genetic diversity.</title>
        <authorList>
            <person name="Li P."/>
            <person name="Li P."/>
            <person name="Lu B."/>
        </authorList>
    </citation>
    <scope>NUCLEOTIDE SEQUENCE [LARGE SCALE GENOMIC DNA]</scope>
    <source>
        <strain evidence="2 3">N-11</strain>
    </source>
</reference>
<gene>
    <name evidence="2" type="ORF">IU470_11790</name>
</gene>
<name>A0ABS0C8D8_9NOCA</name>
<dbReference type="RefSeq" id="WP_195033007.1">
    <property type="nucleotide sequence ID" value="NZ_JADLRE010000007.1"/>
</dbReference>
<evidence type="ECO:0000256" key="1">
    <source>
        <dbReference type="SAM" id="MobiDB-lite"/>
    </source>
</evidence>
<feature type="region of interest" description="Disordered" evidence="1">
    <location>
        <begin position="1"/>
        <end position="23"/>
    </location>
</feature>
<dbReference type="EMBL" id="JADLRE010000007">
    <property type="protein sequence ID" value="MBF6225782.1"/>
    <property type="molecule type" value="Genomic_DNA"/>
</dbReference>
<evidence type="ECO:0000313" key="3">
    <source>
        <dbReference type="Proteomes" id="UP000807309"/>
    </source>
</evidence>
<keyword evidence="3" id="KW-1185">Reference proteome</keyword>
<protein>
    <submittedName>
        <fullName evidence="2">Uncharacterized protein</fullName>
    </submittedName>
</protein>
<evidence type="ECO:0000313" key="2">
    <source>
        <dbReference type="EMBL" id="MBF6225782.1"/>
    </source>
</evidence>
<comment type="caution">
    <text evidence="2">The sequence shown here is derived from an EMBL/GenBank/DDBJ whole genome shotgun (WGS) entry which is preliminary data.</text>
</comment>
<accession>A0ABS0C8D8</accession>
<organism evidence="2 3">
    <name type="scientific">Nocardia abscessus</name>
    <dbReference type="NCBI Taxonomy" id="120957"/>
    <lineage>
        <taxon>Bacteria</taxon>
        <taxon>Bacillati</taxon>
        <taxon>Actinomycetota</taxon>
        <taxon>Actinomycetes</taxon>
        <taxon>Mycobacteriales</taxon>
        <taxon>Nocardiaceae</taxon>
        <taxon>Nocardia</taxon>
    </lineage>
</organism>
<proteinExistence type="predicted"/>
<dbReference type="Proteomes" id="UP000807309">
    <property type="component" value="Unassembled WGS sequence"/>
</dbReference>
<sequence>MSESTARGAEYHPTHSHLTPEGRLASGPVCLAVGIEDIPADLRAGFAAATT</sequence>